<accession>A0ABR0QV69</accession>
<gene>
    <name evidence="2" type="ORF">PVK06_005153</name>
</gene>
<evidence type="ECO:0000256" key="1">
    <source>
        <dbReference type="SAM" id="MobiDB-lite"/>
    </source>
</evidence>
<evidence type="ECO:0000313" key="2">
    <source>
        <dbReference type="EMBL" id="KAK5842762.1"/>
    </source>
</evidence>
<name>A0ABR0QV69_GOSAR</name>
<sequence length="70" mass="7628">MTCEEEGFGDAEPIEANPTNEENAHKALKEEPEKTKSSSINTSREDEEEANPLVTPPMDSNAVVPLPSMN</sequence>
<evidence type="ECO:0000313" key="3">
    <source>
        <dbReference type="Proteomes" id="UP001358586"/>
    </source>
</evidence>
<protein>
    <submittedName>
        <fullName evidence="2">Uncharacterized protein</fullName>
    </submittedName>
</protein>
<dbReference type="EMBL" id="JARKNE010000002">
    <property type="protein sequence ID" value="KAK5842762.1"/>
    <property type="molecule type" value="Genomic_DNA"/>
</dbReference>
<organism evidence="2 3">
    <name type="scientific">Gossypium arboreum</name>
    <name type="common">Tree cotton</name>
    <name type="synonym">Gossypium nanking</name>
    <dbReference type="NCBI Taxonomy" id="29729"/>
    <lineage>
        <taxon>Eukaryota</taxon>
        <taxon>Viridiplantae</taxon>
        <taxon>Streptophyta</taxon>
        <taxon>Embryophyta</taxon>
        <taxon>Tracheophyta</taxon>
        <taxon>Spermatophyta</taxon>
        <taxon>Magnoliopsida</taxon>
        <taxon>eudicotyledons</taxon>
        <taxon>Gunneridae</taxon>
        <taxon>Pentapetalae</taxon>
        <taxon>rosids</taxon>
        <taxon>malvids</taxon>
        <taxon>Malvales</taxon>
        <taxon>Malvaceae</taxon>
        <taxon>Malvoideae</taxon>
        <taxon>Gossypium</taxon>
    </lineage>
</organism>
<feature type="compositionally biased region" description="Basic and acidic residues" evidence="1">
    <location>
        <begin position="22"/>
        <end position="36"/>
    </location>
</feature>
<comment type="caution">
    <text evidence="2">The sequence shown here is derived from an EMBL/GenBank/DDBJ whole genome shotgun (WGS) entry which is preliminary data.</text>
</comment>
<keyword evidence="3" id="KW-1185">Reference proteome</keyword>
<reference evidence="2 3" key="1">
    <citation type="submission" date="2023-03" db="EMBL/GenBank/DDBJ databases">
        <title>WGS of Gossypium arboreum.</title>
        <authorList>
            <person name="Yu D."/>
        </authorList>
    </citation>
    <scope>NUCLEOTIDE SEQUENCE [LARGE SCALE GENOMIC DNA]</scope>
    <source>
        <tissue evidence="2">Leaf</tissue>
    </source>
</reference>
<feature type="compositionally biased region" description="Acidic residues" evidence="1">
    <location>
        <begin position="1"/>
        <end position="13"/>
    </location>
</feature>
<proteinExistence type="predicted"/>
<feature type="region of interest" description="Disordered" evidence="1">
    <location>
        <begin position="1"/>
        <end position="70"/>
    </location>
</feature>
<dbReference type="Proteomes" id="UP001358586">
    <property type="component" value="Chromosome 2"/>
</dbReference>